<feature type="compositionally biased region" description="Low complexity" evidence="1">
    <location>
        <begin position="19"/>
        <end position="33"/>
    </location>
</feature>
<protein>
    <submittedName>
        <fullName evidence="2">NADH-ubiquinone oxidoreductase chain M</fullName>
        <ecNumber evidence="2">1.6.5.3</ecNumber>
    </submittedName>
</protein>
<evidence type="ECO:0000313" key="2">
    <source>
        <dbReference type="EMBL" id="CAA9573329.1"/>
    </source>
</evidence>
<accession>A0A6J4VDS0</accession>
<organism evidence="2">
    <name type="scientific">uncultured Thermomicrobiales bacterium</name>
    <dbReference type="NCBI Taxonomy" id="1645740"/>
    <lineage>
        <taxon>Bacteria</taxon>
        <taxon>Pseudomonadati</taxon>
        <taxon>Thermomicrobiota</taxon>
        <taxon>Thermomicrobia</taxon>
        <taxon>Thermomicrobiales</taxon>
        <taxon>environmental samples</taxon>
    </lineage>
</organism>
<name>A0A6J4VDS0_9BACT</name>
<gene>
    <name evidence="2" type="ORF">AVDCRST_MAG33-2771</name>
</gene>
<keyword evidence="2" id="KW-0560">Oxidoreductase</keyword>
<dbReference type="AlphaFoldDB" id="A0A6J4VDS0"/>
<feature type="non-terminal residue" evidence="2">
    <location>
        <position position="433"/>
    </location>
</feature>
<proteinExistence type="predicted"/>
<feature type="region of interest" description="Disordered" evidence="1">
    <location>
        <begin position="254"/>
        <end position="301"/>
    </location>
</feature>
<feature type="non-terminal residue" evidence="2">
    <location>
        <position position="1"/>
    </location>
</feature>
<dbReference type="EC" id="1.6.5.3" evidence="2"/>
<reference evidence="2" key="1">
    <citation type="submission" date="2020-02" db="EMBL/GenBank/DDBJ databases">
        <authorList>
            <person name="Meier V. D."/>
        </authorList>
    </citation>
    <scope>NUCLEOTIDE SEQUENCE</scope>
    <source>
        <strain evidence="2">AVDCRST_MAG33</strain>
    </source>
</reference>
<feature type="region of interest" description="Disordered" evidence="1">
    <location>
        <begin position="1"/>
        <end position="47"/>
    </location>
</feature>
<dbReference type="GO" id="GO:0016491">
    <property type="term" value="F:oxidoreductase activity"/>
    <property type="evidence" value="ECO:0007669"/>
    <property type="project" value="UniProtKB-KW"/>
</dbReference>
<evidence type="ECO:0000256" key="1">
    <source>
        <dbReference type="SAM" id="MobiDB-lite"/>
    </source>
</evidence>
<feature type="compositionally biased region" description="Basic and acidic residues" evidence="1">
    <location>
        <begin position="9"/>
        <end position="18"/>
    </location>
</feature>
<feature type="region of interest" description="Disordered" evidence="1">
    <location>
        <begin position="186"/>
        <end position="206"/>
    </location>
</feature>
<keyword evidence="2" id="KW-0830">Ubiquinone</keyword>
<dbReference type="EMBL" id="CADCWK010000339">
    <property type="protein sequence ID" value="CAA9573329.1"/>
    <property type="molecule type" value="Genomic_DNA"/>
</dbReference>
<sequence>GQLSAPQPDRLRADHRGAPDLPAAQPPAGADPAGRGRRGGGHLRPVAGHAVRVRPQRRLPVHRDDRVAAVAGRQLCPRRRRDRCDPRPVDDADHAAGRRLVLGRRRDPPPRILRLAAAAGDRHPRRLRLAGPVRLLHLLGDHADPDRPPDRDLGRLPTGLRVAEVLPLHAVQLAADAGRDRRDVPVVLQRDRHPDPEHPRAPERDLRDDLPELGLRRVLHRLRGQGADLAVPHLAGRRLPGRADRLGRDALRGDVEDGRLRPDPLQPAAVRTGLGVVGAGGDRPLDRRHPLRRPRRAGPDGHEAAARLLVAQPHGVRDAGPVRLQHAGLPGLAARDGRPRDQLGRAVPARRCARPAGRHDRDPRLQWGRLAAAGLRRLFHPVHVRQHRATRSFGVHRRIPRRARDVGLQPVGGDLHLRGRRLLRLVHALDVPA</sequence>